<dbReference type="CDD" id="cd02440">
    <property type="entry name" value="AdoMet_MTases"/>
    <property type="match status" value="1"/>
</dbReference>
<keyword evidence="13" id="KW-1185">Reference proteome</keyword>
<evidence type="ECO:0000256" key="3">
    <source>
        <dbReference type="ARBA" id="ARBA00011890"/>
    </source>
</evidence>
<evidence type="ECO:0000256" key="8">
    <source>
        <dbReference type="ARBA" id="ARBA00022691"/>
    </source>
</evidence>
<dbReference type="SUPFAM" id="SSF53335">
    <property type="entry name" value="S-adenosyl-L-methionine-dependent methyltransferases"/>
    <property type="match status" value="1"/>
</dbReference>
<dbReference type="Proteomes" id="UP000660265">
    <property type="component" value="Unassembled WGS sequence"/>
</dbReference>
<evidence type="ECO:0000313" key="12">
    <source>
        <dbReference type="EMBL" id="GGK13576.1"/>
    </source>
</evidence>
<reference evidence="13" key="1">
    <citation type="journal article" date="2019" name="Int. J. Syst. Evol. Microbiol.">
        <title>The Global Catalogue of Microorganisms (GCM) 10K type strain sequencing project: providing services to taxonomists for standard genome sequencing and annotation.</title>
        <authorList>
            <consortium name="The Broad Institute Genomics Platform"/>
            <consortium name="The Broad Institute Genome Sequencing Center for Infectious Disease"/>
            <person name="Wu L."/>
            <person name="Ma J."/>
        </authorList>
    </citation>
    <scope>NUCLEOTIDE SEQUENCE [LARGE SCALE GENOMIC DNA]</scope>
    <source>
        <strain evidence="13">CGMCC 4.7275</strain>
    </source>
</reference>
<evidence type="ECO:0000256" key="9">
    <source>
        <dbReference type="ARBA" id="ARBA00030757"/>
    </source>
</evidence>
<keyword evidence="5" id="KW-0963">Cytoplasm</keyword>
<evidence type="ECO:0000256" key="6">
    <source>
        <dbReference type="ARBA" id="ARBA00022603"/>
    </source>
</evidence>
<dbReference type="Pfam" id="PF01135">
    <property type="entry name" value="PCMT"/>
    <property type="match status" value="1"/>
</dbReference>
<dbReference type="InterPro" id="IPR000682">
    <property type="entry name" value="PCMT"/>
</dbReference>
<dbReference type="RefSeq" id="WP_229701120.1">
    <property type="nucleotide sequence ID" value="NZ_BMMV01000019.1"/>
</dbReference>
<comment type="caution">
    <text evidence="12">The sequence shown here is derived from an EMBL/GenBank/DDBJ whole genome shotgun (WGS) entry which is preliminary data.</text>
</comment>
<accession>A0ABQ2EJD5</accession>
<dbReference type="Gene3D" id="3.40.50.150">
    <property type="entry name" value="Vaccinia Virus protein VP39"/>
    <property type="match status" value="1"/>
</dbReference>
<keyword evidence="8" id="KW-0949">S-adenosyl-L-methionine</keyword>
<organism evidence="12 13">
    <name type="scientific">Streptomyces camponoticapitis</name>
    <dbReference type="NCBI Taxonomy" id="1616125"/>
    <lineage>
        <taxon>Bacteria</taxon>
        <taxon>Bacillati</taxon>
        <taxon>Actinomycetota</taxon>
        <taxon>Actinomycetes</taxon>
        <taxon>Kitasatosporales</taxon>
        <taxon>Streptomycetaceae</taxon>
        <taxon>Streptomyces</taxon>
    </lineage>
</organism>
<dbReference type="EC" id="2.1.1.77" evidence="3"/>
<evidence type="ECO:0000256" key="1">
    <source>
        <dbReference type="ARBA" id="ARBA00004496"/>
    </source>
</evidence>
<evidence type="ECO:0000313" key="13">
    <source>
        <dbReference type="Proteomes" id="UP000660265"/>
    </source>
</evidence>
<protein>
    <recommendedName>
        <fullName evidence="4">Protein-L-isoaspartate O-methyltransferase</fullName>
        <ecNumber evidence="3">2.1.1.77</ecNumber>
    </recommendedName>
    <alternativeName>
        <fullName evidence="11">L-isoaspartyl protein carboxyl methyltransferase</fullName>
    </alternativeName>
    <alternativeName>
        <fullName evidence="9">Protein L-isoaspartyl methyltransferase</fullName>
    </alternativeName>
    <alternativeName>
        <fullName evidence="10">Protein-beta-aspartate methyltransferase</fullName>
    </alternativeName>
</protein>
<evidence type="ECO:0000256" key="2">
    <source>
        <dbReference type="ARBA" id="ARBA00005369"/>
    </source>
</evidence>
<comment type="subcellular location">
    <subcellularLocation>
        <location evidence="1">Cytoplasm</location>
    </subcellularLocation>
</comment>
<keyword evidence="7" id="KW-0808">Transferase</keyword>
<evidence type="ECO:0000256" key="7">
    <source>
        <dbReference type="ARBA" id="ARBA00022679"/>
    </source>
</evidence>
<evidence type="ECO:0000256" key="10">
    <source>
        <dbReference type="ARBA" id="ARBA00031323"/>
    </source>
</evidence>
<evidence type="ECO:0000256" key="11">
    <source>
        <dbReference type="ARBA" id="ARBA00031350"/>
    </source>
</evidence>
<comment type="similarity">
    <text evidence="2">Belongs to the methyltransferase superfamily. L-isoaspartyl/D-aspartyl protein methyltransferase family.</text>
</comment>
<dbReference type="PANTHER" id="PTHR11579">
    <property type="entry name" value="PROTEIN-L-ISOASPARTATE O-METHYLTRANSFERASE"/>
    <property type="match status" value="1"/>
</dbReference>
<dbReference type="InterPro" id="IPR029063">
    <property type="entry name" value="SAM-dependent_MTases_sf"/>
</dbReference>
<dbReference type="PANTHER" id="PTHR11579:SF0">
    <property type="entry name" value="PROTEIN-L-ISOASPARTATE(D-ASPARTATE) O-METHYLTRANSFERASE"/>
    <property type="match status" value="1"/>
</dbReference>
<evidence type="ECO:0000256" key="5">
    <source>
        <dbReference type="ARBA" id="ARBA00022490"/>
    </source>
</evidence>
<dbReference type="EMBL" id="BMMV01000019">
    <property type="protein sequence ID" value="GGK13576.1"/>
    <property type="molecule type" value="Genomic_DNA"/>
</dbReference>
<gene>
    <name evidence="12" type="primary">pcm</name>
    <name evidence="12" type="ORF">GCM10011583_51960</name>
</gene>
<proteinExistence type="inferred from homology"/>
<sequence>MTTSDEQAGRPTREELGRLLLNEGSVAPDWAGAYQDVPRSRFLPDVMWPHDMTTGRNVTVDKGQDPQAWQRYADSDAPIVTQWDEGAHDGNEPGKVFSSSWSMPSLVFSMLADLDVRPGQRVLEIGAGTGWNAALLAHRLGAGNVVTVEVDRAVAAGAQESLNRFGLPVEVVHGDGFLGYPERAPYDRLIAICGLRRIPFAWVEQSSPQGVILVPWGTYYGPGEATARLVVAEDRRSASGPFSRPVAFMRMRSQRFVWPRHDAHVPAGAMDAADTSFTTMAEAQLRGTGPFDVTGFALGLRVPDVAHTVDRERDGRRAVWFYGLSDTSWAVVVFRDGRKEAKVYQSGPRRLWDEVEAAHRWWVEQKRPGFDRFGLTVDSDGERAWLDSPDNPVGRHVVSG</sequence>
<name>A0ABQ2EJD5_9ACTN</name>
<evidence type="ECO:0000256" key="4">
    <source>
        <dbReference type="ARBA" id="ARBA00013346"/>
    </source>
</evidence>
<keyword evidence="6" id="KW-0489">Methyltransferase</keyword>